<dbReference type="RefSeq" id="WP_083022168.1">
    <property type="nucleotide sequence ID" value="NZ_AP022589.1"/>
</dbReference>
<proteinExistence type="predicted"/>
<protein>
    <submittedName>
        <fullName evidence="1">Uncharacterized protein</fullName>
    </submittedName>
</protein>
<organism evidence="1 2">
    <name type="scientific">Mycolicibacter minnesotensis</name>
    <dbReference type="NCBI Taxonomy" id="1118379"/>
    <lineage>
        <taxon>Bacteria</taxon>
        <taxon>Bacillati</taxon>
        <taxon>Actinomycetota</taxon>
        <taxon>Actinomycetes</taxon>
        <taxon>Mycobacteriales</taxon>
        <taxon>Mycobacteriaceae</taxon>
        <taxon>Mycolicibacter</taxon>
    </lineage>
</organism>
<gene>
    <name evidence="1" type="ORF">BST33_00140</name>
</gene>
<name>A0A7I7RA48_9MYCO</name>
<dbReference type="AlphaFoldDB" id="A0A7I7RA48"/>
<dbReference type="InterPro" id="IPR056973">
    <property type="entry name" value="Phage_L5_Gp47"/>
</dbReference>
<sequence length="60" mass="6785">MHQTITVVLRDGRKIIAHGDVIHDEANSLIVSGDPGTYMNFNWDFVAYYVVSPYEENADV</sequence>
<dbReference type="Pfam" id="PF23887">
    <property type="entry name" value="Phage_Gene47"/>
    <property type="match status" value="1"/>
</dbReference>
<dbReference type="Proteomes" id="UP000192320">
    <property type="component" value="Unassembled WGS sequence"/>
</dbReference>
<keyword evidence="2" id="KW-1185">Reference proteome</keyword>
<evidence type="ECO:0000313" key="2">
    <source>
        <dbReference type="Proteomes" id="UP000192320"/>
    </source>
</evidence>
<comment type="caution">
    <text evidence="1">The sequence shown here is derived from an EMBL/GenBank/DDBJ whole genome shotgun (WGS) entry which is preliminary data.</text>
</comment>
<evidence type="ECO:0000313" key="1">
    <source>
        <dbReference type="EMBL" id="ORB04353.1"/>
    </source>
</evidence>
<reference evidence="1 2" key="1">
    <citation type="submission" date="2017-02" db="EMBL/GenBank/DDBJ databases">
        <title>The new phylogeny of genus Mycobacterium.</title>
        <authorList>
            <person name="Tortoli E."/>
            <person name="Trovato A."/>
            <person name="Cirillo D.M."/>
        </authorList>
    </citation>
    <scope>NUCLEOTIDE SEQUENCE [LARGE SCALE GENOMIC DNA]</scope>
    <source>
        <strain evidence="1 2">DSM 45633</strain>
    </source>
</reference>
<dbReference type="EMBL" id="MVHZ01000001">
    <property type="protein sequence ID" value="ORB04353.1"/>
    <property type="molecule type" value="Genomic_DNA"/>
</dbReference>
<accession>A0A7I7RA48</accession>